<evidence type="ECO:0000256" key="5">
    <source>
        <dbReference type="ARBA" id="ARBA00023015"/>
    </source>
</evidence>
<dbReference type="PROSITE" id="PS50110">
    <property type="entry name" value="RESPONSE_REGULATORY"/>
    <property type="match status" value="1"/>
</dbReference>
<dbReference type="SUPFAM" id="SSF52172">
    <property type="entry name" value="CheY-like"/>
    <property type="match status" value="1"/>
</dbReference>
<gene>
    <name evidence="12" type="ORF">H7B67_24465</name>
</gene>
<keyword evidence="5" id="KW-0805">Transcription regulation</keyword>
<dbReference type="InterPro" id="IPR009057">
    <property type="entry name" value="Homeodomain-like_sf"/>
</dbReference>
<dbReference type="GO" id="GO:0043565">
    <property type="term" value="F:sequence-specific DNA binding"/>
    <property type="evidence" value="ECO:0007669"/>
    <property type="project" value="InterPro"/>
</dbReference>
<dbReference type="SUPFAM" id="SSF46689">
    <property type="entry name" value="Homeodomain-like"/>
    <property type="match status" value="2"/>
</dbReference>
<evidence type="ECO:0000259" key="11">
    <source>
        <dbReference type="PROSITE" id="PS50110"/>
    </source>
</evidence>
<dbReference type="GO" id="GO:0005737">
    <property type="term" value="C:cytoplasm"/>
    <property type="evidence" value="ECO:0007669"/>
    <property type="project" value="UniProtKB-SubCell"/>
</dbReference>
<evidence type="ECO:0000256" key="9">
    <source>
        <dbReference type="SAM" id="Coils"/>
    </source>
</evidence>
<organism evidence="12 13">
    <name type="scientific">Cohnella thailandensis</name>
    <dbReference type="NCBI Taxonomy" id="557557"/>
    <lineage>
        <taxon>Bacteria</taxon>
        <taxon>Bacillati</taxon>
        <taxon>Bacillota</taxon>
        <taxon>Bacilli</taxon>
        <taxon>Bacillales</taxon>
        <taxon>Paenibacillaceae</taxon>
        <taxon>Cohnella</taxon>
    </lineage>
</organism>
<dbReference type="InterPro" id="IPR011006">
    <property type="entry name" value="CheY-like_superfamily"/>
</dbReference>
<keyword evidence="13" id="KW-1185">Reference proteome</keyword>
<dbReference type="PROSITE" id="PS01124">
    <property type="entry name" value="HTH_ARAC_FAMILY_2"/>
    <property type="match status" value="1"/>
</dbReference>
<comment type="subcellular location">
    <subcellularLocation>
        <location evidence="1">Cytoplasm</location>
    </subcellularLocation>
</comment>
<evidence type="ECO:0000256" key="6">
    <source>
        <dbReference type="ARBA" id="ARBA00023125"/>
    </source>
</evidence>
<evidence type="ECO:0000256" key="2">
    <source>
        <dbReference type="ARBA" id="ARBA00022490"/>
    </source>
</evidence>
<evidence type="ECO:0000256" key="8">
    <source>
        <dbReference type="PROSITE-ProRule" id="PRU00169"/>
    </source>
</evidence>
<keyword evidence="2" id="KW-0963">Cytoplasm</keyword>
<keyword evidence="7" id="KW-0804">Transcription</keyword>
<keyword evidence="3 8" id="KW-0597">Phosphoprotein</keyword>
<dbReference type="Proteomes" id="UP000535838">
    <property type="component" value="Unassembled WGS sequence"/>
</dbReference>
<keyword evidence="6" id="KW-0238">DNA-binding</keyword>
<dbReference type="PANTHER" id="PTHR42713:SF3">
    <property type="entry name" value="TRANSCRIPTIONAL REGULATORY PROTEIN HPTR"/>
    <property type="match status" value="1"/>
</dbReference>
<dbReference type="GO" id="GO:0000160">
    <property type="term" value="P:phosphorelay signal transduction system"/>
    <property type="evidence" value="ECO:0007669"/>
    <property type="project" value="UniProtKB-KW"/>
</dbReference>
<evidence type="ECO:0000256" key="7">
    <source>
        <dbReference type="ARBA" id="ARBA00023163"/>
    </source>
</evidence>
<dbReference type="InterPro" id="IPR001789">
    <property type="entry name" value="Sig_transdc_resp-reg_receiver"/>
</dbReference>
<dbReference type="PROSITE" id="PS00041">
    <property type="entry name" value="HTH_ARAC_FAMILY_1"/>
    <property type="match status" value="1"/>
</dbReference>
<evidence type="ECO:0000256" key="4">
    <source>
        <dbReference type="ARBA" id="ARBA00023012"/>
    </source>
</evidence>
<dbReference type="InterPro" id="IPR018060">
    <property type="entry name" value="HTH_AraC"/>
</dbReference>
<evidence type="ECO:0000313" key="13">
    <source>
        <dbReference type="Proteomes" id="UP000535838"/>
    </source>
</evidence>
<keyword evidence="4" id="KW-0902">Two-component regulatory system</keyword>
<evidence type="ECO:0000259" key="10">
    <source>
        <dbReference type="PROSITE" id="PS01124"/>
    </source>
</evidence>
<reference evidence="12 13" key="1">
    <citation type="submission" date="2020-08" db="EMBL/GenBank/DDBJ databases">
        <title>Cohnella phylogeny.</title>
        <authorList>
            <person name="Dunlap C."/>
        </authorList>
    </citation>
    <scope>NUCLEOTIDE SEQUENCE [LARGE SCALE GENOMIC DNA]</scope>
    <source>
        <strain evidence="12 13">DSM 25241</strain>
    </source>
</reference>
<dbReference type="InterPro" id="IPR018062">
    <property type="entry name" value="HTH_AraC-typ_CS"/>
</dbReference>
<name>A0A841SZG3_9BACL</name>
<feature type="modified residue" description="4-aspartylphosphate" evidence="8">
    <location>
        <position position="55"/>
    </location>
</feature>
<dbReference type="InterPro" id="IPR051552">
    <property type="entry name" value="HptR"/>
</dbReference>
<dbReference type="SMART" id="SM00448">
    <property type="entry name" value="REC"/>
    <property type="match status" value="1"/>
</dbReference>
<dbReference type="CDD" id="cd17536">
    <property type="entry name" value="REC_YesN-like"/>
    <property type="match status" value="1"/>
</dbReference>
<dbReference type="Pfam" id="PF12833">
    <property type="entry name" value="HTH_18"/>
    <property type="match status" value="1"/>
</dbReference>
<dbReference type="PANTHER" id="PTHR42713">
    <property type="entry name" value="HISTIDINE KINASE-RELATED"/>
    <property type="match status" value="1"/>
</dbReference>
<dbReference type="Pfam" id="PF00072">
    <property type="entry name" value="Response_reg"/>
    <property type="match status" value="1"/>
</dbReference>
<accession>A0A841SZG3</accession>
<dbReference type="RefSeq" id="WP_185122505.1">
    <property type="nucleotide sequence ID" value="NZ_JACJVQ010000021.1"/>
</dbReference>
<sequence>MREVLLLDDEYLVRERLKRAVDWEAYGFRIAGEAENGEDGLALLDQLKVDLAIVDINMPIVDGLEFARLASSRYPGLRMAILTGYGTFDYAQAAIRAGARDYLLKPIDRDEFKALLARMEAELRKESEEQERLRDAIRESESIVRDRWVREWLDGAIPWEAEQFGKYCPTLAGKERYVVLAAAADKEDGCREDGDGAVRDREVVGAVEDAMATAGFRLGTGGDAEGRRTWVVGLDGEGAEEALARICRAALSFLGEEGFSRASVGMSDPFDDWVLAPEAARQASYALAYRTLRGGGRLLRHGELNARPLVTKGMSVRDRMLILLRLGNEAAVAGAIDEWMAEYRAPDASLEQFCLLLGELAAAFSLYASERRLEADGIVPASLQPFELAWSLGSLERIREWLRGQSALLLGRAAGEPRRATSLLAEKAKEYIDREFADPELDLNVIAGAISVNSSYLSRVFKQETGCTVIEYVTLCRMARAKELLERGVRNLSYVSEAVGYSDALYFSKCFKKLYGVPPSRFAGMPN</sequence>
<evidence type="ECO:0000256" key="3">
    <source>
        <dbReference type="ARBA" id="ARBA00022553"/>
    </source>
</evidence>
<dbReference type="EMBL" id="JACJVQ010000021">
    <property type="protein sequence ID" value="MBB6637294.1"/>
    <property type="molecule type" value="Genomic_DNA"/>
</dbReference>
<dbReference type="Gene3D" id="1.10.10.60">
    <property type="entry name" value="Homeodomain-like"/>
    <property type="match status" value="2"/>
</dbReference>
<dbReference type="GO" id="GO:0003700">
    <property type="term" value="F:DNA-binding transcription factor activity"/>
    <property type="evidence" value="ECO:0007669"/>
    <property type="project" value="InterPro"/>
</dbReference>
<comment type="caution">
    <text evidence="12">The sequence shown here is derived from an EMBL/GenBank/DDBJ whole genome shotgun (WGS) entry which is preliminary data.</text>
</comment>
<keyword evidence="9" id="KW-0175">Coiled coil</keyword>
<proteinExistence type="predicted"/>
<feature type="domain" description="Response regulatory" evidence="11">
    <location>
        <begin position="3"/>
        <end position="120"/>
    </location>
</feature>
<dbReference type="SMART" id="SM00342">
    <property type="entry name" value="HTH_ARAC"/>
    <property type="match status" value="1"/>
</dbReference>
<feature type="domain" description="HTH araC/xylS-type" evidence="10">
    <location>
        <begin position="426"/>
        <end position="525"/>
    </location>
</feature>
<dbReference type="AlphaFoldDB" id="A0A841SZG3"/>
<protein>
    <submittedName>
        <fullName evidence="12">Response regulator</fullName>
    </submittedName>
</protein>
<evidence type="ECO:0000256" key="1">
    <source>
        <dbReference type="ARBA" id="ARBA00004496"/>
    </source>
</evidence>
<feature type="coiled-coil region" evidence="9">
    <location>
        <begin position="109"/>
        <end position="143"/>
    </location>
</feature>
<evidence type="ECO:0000313" key="12">
    <source>
        <dbReference type="EMBL" id="MBB6637294.1"/>
    </source>
</evidence>
<dbReference type="Gene3D" id="3.40.50.2300">
    <property type="match status" value="1"/>
</dbReference>